<comment type="caution">
    <text evidence="3">The sequence shown here is derived from an EMBL/GenBank/DDBJ whole genome shotgun (WGS) entry which is preliminary data.</text>
</comment>
<feature type="signal peptide" evidence="1">
    <location>
        <begin position="1"/>
        <end position="31"/>
    </location>
</feature>
<evidence type="ECO:0000313" key="4">
    <source>
        <dbReference type="Proteomes" id="UP001596435"/>
    </source>
</evidence>
<dbReference type="RefSeq" id="WP_380230380.1">
    <property type="nucleotide sequence ID" value="NZ_JBHSVH010000002.1"/>
</dbReference>
<sequence length="328" mass="32797">MRLHRILRRASGLLAAAAMALGLLTFTGAGAASAATGGGAAALAAANVARTAGSCADTPTTNSLGGTQFEHSCTGGASGGPEYWCADFALWVWRNAGFYTGGLDASAASFLTYGQTNGTLHTSASYVPQPGDAVVYGSTQDSDIHHVGIVTAVNTNGSVTTANGDWGGDPNASTMAQFAVSSKVVSITLAAGQTAVGSVPTAVDPADGYVIKGYTTPAAAAPANPYTPTQVCGSGYTVIDTHDLGGAVVDLLYNASSGRNCVVTMVSQPSVAVPLDATLTVQGGATVDDPGSYTYYAGPVSAAAASACVKWGGTFRNTMWTSDWGHCG</sequence>
<dbReference type="EMBL" id="JBHTAJ010000004">
    <property type="protein sequence ID" value="MFC7178555.1"/>
    <property type="molecule type" value="Genomic_DNA"/>
</dbReference>
<dbReference type="SUPFAM" id="SSF54001">
    <property type="entry name" value="Cysteine proteinases"/>
    <property type="match status" value="1"/>
</dbReference>
<dbReference type="Pfam" id="PF05257">
    <property type="entry name" value="CHAP"/>
    <property type="match status" value="1"/>
</dbReference>
<feature type="chain" id="PRO_5045889622" evidence="1">
    <location>
        <begin position="32"/>
        <end position="328"/>
    </location>
</feature>
<evidence type="ECO:0000259" key="2">
    <source>
        <dbReference type="PROSITE" id="PS50911"/>
    </source>
</evidence>
<evidence type="ECO:0000313" key="3">
    <source>
        <dbReference type="EMBL" id="MFC7178555.1"/>
    </source>
</evidence>
<keyword evidence="1" id="KW-0732">Signal</keyword>
<dbReference type="InterPro" id="IPR038765">
    <property type="entry name" value="Papain-like_cys_pep_sf"/>
</dbReference>
<reference evidence="4" key="1">
    <citation type="journal article" date="2019" name="Int. J. Syst. Evol. Microbiol.">
        <title>The Global Catalogue of Microorganisms (GCM) 10K type strain sequencing project: providing services to taxonomists for standard genome sequencing and annotation.</title>
        <authorList>
            <consortium name="The Broad Institute Genomics Platform"/>
            <consortium name="The Broad Institute Genome Sequencing Center for Infectious Disease"/>
            <person name="Wu L."/>
            <person name="Ma J."/>
        </authorList>
    </citation>
    <scope>NUCLEOTIDE SEQUENCE [LARGE SCALE GENOMIC DNA]</scope>
    <source>
        <strain evidence="4">CGMCC 1.12859</strain>
    </source>
</reference>
<proteinExistence type="predicted"/>
<accession>A0ABW2FSF6</accession>
<dbReference type="PROSITE" id="PS50911">
    <property type="entry name" value="CHAP"/>
    <property type="match status" value="1"/>
</dbReference>
<dbReference type="Gene3D" id="3.90.1720.10">
    <property type="entry name" value="endopeptidase domain like (from Nostoc punctiforme)"/>
    <property type="match status" value="1"/>
</dbReference>
<dbReference type="InterPro" id="IPR007921">
    <property type="entry name" value="CHAP_dom"/>
</dbReference>
<keyword evidence="4" id="KW-1185">Reference proteome</keyword>
<gene>
    <name evidence="3" type="ORF">ACFQMG_03135</name>
</gene>
<dbReference type="Proteomes" id="UP001596435">
    <property type="component" value="Unassembled WGS sequence"/>
</dbReference>
<name>A0ABW2FSF6_9ACTN</name>
<feature type="domain" description="Peptidase C51" evidence="2">
    <location>
        <begin position="60"/>
        <end position="191"/>
    </location>
</feature>
<evidence type="ECO:0000256" key="1">
    <source>
        <dbReference type="SAM" id="SignalP"/>
    </source>
</evidence>
<organism evidence="3 4">
    <name type="scientific">Kitasatospora paranensis</name>
    <dbReference type="NCBI Taxonomy" id="258053"/>
    <lineage>
        <taxon>Bacteria</taxon>
        <taxon>Bacillati</taxon>
        <taxon>Actinomycetota</taxon>
        <taxon>Actinomycetes</taxon>
        <taxon>Kitasatosporales</taxon>
        <taxon>Streptomycetaceae</taxon>
        <taxon>Kitasatospora</taxon>
    </lineage>
</organism>
<protein>
    <submittedName>
        <fullName evidence="3">CHAP domain-containing protein</fullName>
    </submittedName>
</protein>